<keyword evidence="6 10" id="KW-0378">Hydrolase</keyword>
<evidence type="ECO:0000256" key="7">
    <source>
        <dbReference type="ARBA" id="ARBA00022833"/>
    </source>
</evidence>
<dbReference type="InterPro" id="IPR031944">
    <property type="entry name" value="RsgA_N"/>
</dbReference>
<evidence type="ECO:0000256" key="10">
    <source>
        <dbReference type="HAMAP-Rule" id="MF_01820"/>
    </source>
</evidence>
<dbReference type="EC" id="3.6.1.-" evidence="10"/>
<dbReference type="PANTHER" id="PTHR32120">
    <property type="entry name" value="SMALL RIBOSOMAL SUBUNIT BIOGENESIS GTPASE RSGA"/>
    <property type="match status" value="1"/>
</dbReference>
<feature type="binding site" evidence="10">
    <location>
        <position position="247"/>
    </location>
    <ligand>
        <name>Zn(2+)</name>
        <dbReference type="ChEBI" id="CHEBI:29105"/>
    </ligand>
</feature>
<dbReference type="InterPro" id="IPR010914">
    <property type="entry name" value="RsgA_GTPase_dom"/>
</dbReference>
<dbReference type="PROSITE" id="PS51721">
    <property type="entry name" value="G_CP"/>
    <property type="match status" value="1"/>
</dbReference>
<dbReference type="Pfam" id="PF03193">
    <property type="entry name" value="RsgA_GTPase"/>
    <property type="match status" value="1"/>
</dbReference>
<organism evidence="13 14">
    <name type="scientific">Sporosarcina ureae</name>
    <dbReference type="NCBI Taxonomy" id="1571"/>
    <lineage>
        <taxon>Bacteria</taxon>
        <taxon>Bacillati</taxon>
        <taxon>Bacillota</taxon>
        <taxon>Bacilli</taxon>
        <taxon>Bacillales</taxon>
        <taxon>Caryophanaceae</taxon>
        <taxon>Sporosarcina</taxon>
    </lineage>
</organism>
<feature type="domain" description="EngC GTPase" evidence="11">
    <location>
        <begin position="72"/>
        <end position="221"/>
    </location>
</feature>
<evidence type="ECO:0000256" key="5">
    <source>
        <dbReference type="ARBA" id="ARBA00022741"/>
    </source>
</evidence>
<dbReference type="Proteomes" id="UP000192486">
    <property type="component" value="Chromosome"/>
</dbReference>
<keyword evidence="5 10" id="KW-0547">Nucleotide-binding</keyword>
<evidence type="ECO:0000256" key="8">
    <source>
        <dbReference type="ARBA" id="ARBA00022884"/>
    </source>
</evidence>
<dbReference type="Gene3D" id="2.40.50.140">
    <property type="entry name" value="Nucleic acid-binding proteins"/>
    <property type="match status" value="1"/>
</dbReference>
<accession>A0ABN4YWS4</accession>
<protein>
    <recommendedName>
        <fullName evidence="10">Small ribosomal subunit biogenesis GTPase RsgA</fullName>
        <ecNumber evidence="10">3.6.1.-</ecNumber>
    </recommendedName>
</protein>
<dbReference type="PANTHER" id="PTHR32120:SF11">
    <property type="entry name" value="SMALL RIBOSOMAL SUBUNIT BIOGENESIS GTPASE RSGA 1, MITOCHONDRIAL-RELATED"/>
    <property type="match status" value="1"/>
</dbReference>
<dbReference type="InterPro" id="IPR030378">
    <property type="entry name" value="G_CP_dom"/>
</dbReference>
<dbReference type="CDD" id="cd04466">
    <property type="entry name" value="S1_YloQ_GTPase"/>
    <property type="match status" value="1"/>
</dbReference>
<sequence length="293" mass="32982">MAEGQIRKAISGFYYVEHNGDLIQCKSRGVFRLKKISPLVGDFVTYVPDGANDATITDVHQRKSELVRPPIANVDQVLLVFSVVEPNMSLRLLDRFLTVIESHQLEPILYISKEDIADPKILEENEKNLAYYQRIGYTVLRNVENKHSLLETLRPYFSGKTTVLAGQSGVGKSTLLNTILPELQLKTGVISDALGRGKHTTRHVELLEVAGGLVADTPGFSSLDFEHIEKEELRDYFVEISEAGAGCKFRGCLHVKEPGCAVKAQVEEEKISEGRYKNYLLFLQEIMDRKPRY</sequence>
<keyword evidence="3 10" id="KW-0479">Metal-binding</keyword>
<evidence type="ECO:0000256" key="3">
    <source>
        <dbReference type="ARBA" id="ARBA00022723"/>
    </source>
</evidence>
<feature type="binding site" evidence="10">
    <location>
        <position position="252"/>
    </location>
    <ligand>
        <name>Zn(2+)</name>
        <dbReference type="ChEBI" id="CHEBI:29105"/>
    </ligand>
</feature>
<keyword evidence="14" id="KW-1185">Reference proteome</keyword>
<evidence type="ECO:0000313" key="14">
    <source>
        <dbReference type="Proteomes" id="UP000192486"/>
    </source>
</evidence>
<comment type="similarity">
    <text evidence="10">Belongs to the TRAFAC class YlqF/YawG GTPase family. RsgA subfamily.</text>
</comment>
<keyword evidence="8 10" id="KW-0694">RNA-binding</keyword>
<evidence type="ECO:0000256" key="9">
    <source>
        <dbReference type="ARBA" id="ARBA00023134"/>
    </source>
</evidence>
<comment type="cofactor">
    <cofactor evidence="10">
        <name>Zn(2+)</name>
        <dbReference type="ChEBI" id="CHEBI:29105"/>
    </cofactor>
    <text evidence="10">Binds 1 zinc ion per subunit.</text>
</comment>
<comment type="function">
    <text evidence="10">One of several proteins that assist in the late maturation steps of the functional core of the 30S ribosomal subunit. Helps release RbfA from mature subunits. May play a role in the assembly of ribosomal proteins into the subunit. Circularly permuted GTPase that catalyzes slow GTP hydrolysis, GTPase activity is stimulated by the 30S ribosomal subunit.</text>
</comment>
<evidence type="ECO:0000256" key="2">
    <source>
        <dbReference type="ARBA" id="ARBA00022517"/>
    </source>
</evidence>
<dbReference type="Gene3D" id="3.40.50.300">
    <property type="entry name" value="P-loop containing nucleotide triphosphate hydrolases"/>
    <property type="match status" value="1"/>
</dbReference>
<dbReference type="InterPro" id="IPR004881">
    <property type="entry name" value="Ribosome_biogen_GTPase_RsgA"/>
</dbReference>
<proteinExistence type="inferred from homology"/>
<keyword evidence="7 10" id="KW-0862">Zinc</keyword>
<keyword evidence="2 10" id="KW-0690">Ribosome biogenesis</keyword>
<evidence type="ECO:0000259" key="12">
    <source>
        <dbReference type="PROSITE" id="PS51721"/>
    </source>
</evidence>
<dbReference type="SUPFAM" id="SSF52540">
    <property type="entry name" value="P-loop containing nucleoside triphosphate hydrolases"/>
    <property type="match status" value="1"/>
</dbReference>
<dbReference type="PROSITE" id="PS50936">
    <property type="entry name" value="ENGC_GTPASE"/>
    <property type="match status" value="1"/>
</dbReference>
<keyword evidence="1 10" id="KW-0963">Cytoplasm</keyword>
<reference evidence="13 14" key="1">
    <citation type="submission" date="2016-04" db="EMBL/GenBank/DDBJ databases">
        <title>Comparative Genomics and Epigenetics of Sporosarcina ureae.</title>
        <authorList>
            <person name="Oliver A.S."/>
            <person name="Cooper K.K."/>
        </authorList>
    </citation>
    <scope>NUCLEOTIDE SEQUENCE [LARGE SCALE GENOMIC DNA]</scope>
    <source>
        <strain evidence="13 14">S204</strain>
    </source>
</reference>
<dbReference type="NCBIfam" id="TIGR00157">
    <property type="entry name" value="ribosome small subunit-dependent GTPase A"/>
    <property type="match status" value="1"/>
</dbReference>
<feature type="binding site" evidence="10">
    <location>
        <begin position="166"/>
        <end position="174"/>
    </location>
    <ligand>
        <name>GTP</name>
        <dbReference type="ChEBI" id="CHEBI:37565"/>
    </ligand>
</feature>
<dbReference type="InterPro" id="IPR012340">
    <property type="entry name" value="NA-bd_OB-fold"/>
</dbReference>
<keyword evidence="4 10" id="KW-0699">rRNA-binding</keyword>
<feature type="binding site" evidence="10">
    <location>
        <position position="254"/>
    </location>
    <ligand>
        <name>Zn(2+)</name>
        <dbReference type="ChEBI" id="CHEBI:29105"/>
    </ligand>
</feature>
<gene>
    <name evidence="10" type="primary">rsgA</name>
    <name evidence="13" type="ORF">SporoS204_14630</name>
</gene>
<feature type="domain" description="CP-type G" evidence="12">
    <location>
        <begin position="63"/>
        <end position="223"/>
    </location>
</feature>
<dbReference type="HAMAP" id="MF_01820">
    <property type="entry name" value="GTPase_RsgA"/>
    <property type="match status" value="1"/>
</dbReference>
<comment type="subunit">
    <text evidence="10">Monomer. Associates with 30S ribosomal subunit, binds 16S rRNA.</text>
</comment>
<keyword evidence="9 10" id="KW-0342">GTP-binding</keyword>
<comment type="subcellular location">
    <subcellularLocation>
        <location evidence="10">Cytoplasm</location>
    </subcellularLocation>
</comment>
<feature type="binding site" evidence="10">
    <location>
        <begin position="112"/>
        <end position="115"/>
    </location>
    <ligand>
        <name>GTP</name>
        <dbReference type="ChEBI" id="CHEBI:37565"/>
    </ligand>
</feature>
<dbReference type="CDD" id="cd01854">
    <property type="entry name" value="YjeQ_EngC"/>
    <property type="match status" value="1"/>
</dbReference>
<dbReference type="EMBL" id="CP015108">
    <property type="protein sequence ID" value="ARF15281.1"/>
    <property type="molecule type" value="Genomic_DNA"/>
</dbReference>
<evidence type="ECO:0000256" key="1">
    <source>
        <dbReference type="ARBA" id="ARBA00022490"/>
    </source>
</evidence>
<feature type="binding site" evidence="10">
    <location>
        <position position="260"/>
    </location>
    <ligand>
        <name>Zn(2+)</name>
        <dbReference type="ChEBI" id="CHEBI:29105"/>
    </ligand>
</feature>
<evidence type="ECO:0000259" key="11">
    <source>
        <dbReference type="PROSITE" id="PS50936"/>
    </source>
</evidence>
<evidence type="ECO:0000256" key="6">
    <source>
        <dbReference type="ARBA" id="ARBA00022801"/>
    </source>
</evidence>
<dbReference type="RefSeq" id="WP_029052337.1">
    <property type="nucleotide sequence ID" value="NZ_CP015108.1"/>
</dbReference>
<dbReference type="Gene3D" id="1.10.40.50">
    <property type="entry name" value="Probable gtpase engc, domain 3"/>
    <property type="match status" value="1"/>
</dbReference>
<dbReference type="InterPro" id="IPR027417">
    <property type="entry name" value="P-loop_NTPase"/>
</dbReference>
<dbReference type="SUPFAM" id="SSF50249">
    <property type="entry name" value="Nucleic acid-binding proteins"/>
    <property type="match status" value="1"/>
</dbReference>
<dbReference type="Pfam" id="PF16745">
    <property type="entry name" value="RsgA_N"/>
    <property type="match status" value="1"/>
</dbReference>
<name>A0ABN4YWS4_SPOUR</name>
<evidence type="ECO:0000256" key="4">
    <source>
        <dbReference type="ARBA" id="ARBA00022730"/>
    </source>
</evidence>
<evidence type="ECO:0000313" key="13">
    <source>
        <dbReference type="EMBL" id="ARF15281.1"/>
    </source>
</evidence>